<feature type="domain" description="dUTPase-like" evidence="6">
    <location>
        <begin position="92"/>
        <end position="215"/>
    </location>
</feature>
<proteinExistence type="inferred from homology"/>
<dbReference type="GO" id="GO:0046081">
    <property type="term" value="P:dUTP catabolic process"/>
    <property type="evidence" value="ECO:0007669"/>
    <property type="project" value="InterPro"/>
</dbReference>
<dbReference type="PANTHER" id="PTHR11241:SF0">
    <property type="entry name" value="DEOXYURIDINE 5'-TRIPHOSPHATE NUCLEOTIDOHYDROLASE"/>
    <property type="match status" value="1"/>
</dbReference>
<dbReference type="Gene3D" id="2.70.40.10">
    <property type="match status" value="1"/>
</dbReference>
<dbReference type="EC" id="3.6.1.23" evidence="2"/>
<dbReference type="InterPro" id="IPR008181">
    <property type="entry name" value="dUTPase"/>
</dbReference>
<evidence type="ECO:0000256" key="3">
    <source>
        <dbReference type="ARBA" id="ARBA00022801"/>
    </source>
</evidence>
<keyword evidence="3" id="KW-0378">Hydrolase</keyword>
<keyword evidence="8" id="KW-1185">Reference proteome</keyword>
<dbReference type="PANTHER" id="PTHR11241">
    <property type="entry name" value="DEOXYURIDINE 5'-TRIPHOSPHATE NUCLEOTIDOHYDROLASE"/>
    <property type="match status" value="1"/>
</dbReference>
<evidence type="ECO:0000313" key="8">
    <source>
        <dbReference type="Proteomes" id="UP001140817"/>
    </source>
</evidence>
<dbReference type="InterPro" id="IPR036157">
    <property type="entry name" value="dUTPase-like_sf"/>
</dbReference>
<name>A0A9X2MEC3_9FIRM</name>
<dbReference type="GO" id="GO:0006226">
    <property type="term" value="P:dUMP biosynthetic process"/>
    <property type="evidence" value="ECO:0007669"/>
    <property type="project" value="InterPro"/>
</dbReference>
<dbReference type="RefSeq" id="WP_257560268.1">
    <property type="nucleotide sequence ID" value="NZ_JANKBY010000055.1"/>
</dbReference>
<comment type="caution">
    <text evidence="7">The sequence shown here is derived from an EMBL/GenBank/DDBJ whole genome shotgun (WGS) entry which is preliminary data.</text>
</comment>
<organism evidence="7 8">
    <name type="scientific">Terrisporobacter muris</name>
    <dbReference type="NCBI Taxonomy" id="2963284"/>
    <lineage>
        <taxon>Bacteria</taxon>
        <taxon>Bacillati</taxon>
        <taxon>Bacillota</taxon>
        <taxon>Clostridia</taxon>
        <taxon>Peptostreptococcales</taxon>
        <taxon>Peptostreptococcaceae</taxon>
        <taxon>Terrisporobacter</taxon>
    </lineage>
</organism>
<dbReference type="SUPFAM" id="SSF51283">
    <property type="entry name" value="dUTPase-like"/>
    <property type="match status" value="1"/>
</dbReference>
<dbReference type="CDD" id="cd07557">
    <property type="entry name" value="trimeric_dUTPase"/>
    <property type="match status" value="1"/>
</dbReference>
<dbReference type="Proteomes" id="UP001140817">
    <property type="component" value="Unassembled WGS sequence"/>
</dbReference>
<dbReference type="EMBL" id="JANKBY010000055">
    <property type="protein sequence ID" value="MCR1822411.1"/>
    <property type="molecule type" value="Genomic_DNA"/>
</dbReference>
<reference evidence="7" key="1">
    <citation type="submission" date="2022-07" db="EMBL/GenBank/DDBJ databases">
        <title>Enhanced cultured diversity of the mouse gut microbiota enables custom-made synthetic communities.</title>
        <authorList>
            <person name="Afrizal A."/>
        </authorList>
    </citation>
    <scope>NUCLEOTIDE SEQUENCE</scope>
    <source>
        <strain evidence="7">DSM 29186</strain>
    </source>
</reference>
<dbReference type="GO" id="GO:0004170">
    <property type="term" value="F:dUTP diphosphatase activity"/>
    <property type="evidence" value="ECO:0007669"/>
    <property type="project" value="UniProtKB-EC"/>
</dbReference>
<dbReference type="GO" id="GO:0000287">
    <property type="term" value="F:magnesium ion binding"/>
    <property type="evidence" value="ECO:0007669"/>
    <property type="project" value="InterPro"/>
</dbReference>
<gene>
    <name evidence="7" type="ORF">NSA58_06395</name>
</gene>
<accession>A0A9X2MEC3</accession>
<comment type="similarity">
    <text evidence="1">Belongs to the dUTPase family.</text>
</comment>
<dbReference type="InterPro" id="IPR033704">
    <property type="entry name" value="dUTPase_trimeric"/>
</dbReference>
<dbReference type="AlphaFoldDB" id="A0A9X2MEC3"/>
<protein>
    <recommendedName>
        <fullName evidence="2">dUTP diphosphatase</fullName>
        <ecNumber evidence="2">3.6.1.23</ecNumber>
    </recommendedName>
</protein>
<evidence type="ECO:0000256" key="1">
    <source>
        <dbReference type="ARBA" id="ARBA00006581"/>
    </source>
</evidence>
<evidence type="ECO:0000259" key="6">
    <source>
        <dbReference type="Pfam" id="PF00692"/>
    </source>
</evidence>
<evidence type="ECO:0000256" key="2">
    <source>
        <dbReference type="ARBA" id="ARBA00012379"/>
    </source>
</evidence>
<keyword evidence="4" id="KW-0546">Nucleotide metabolism</keyword>
<sequence>MSNMSLKTKYFVDDKEISKDYFQMLSFLKDKCKAKDGCKQKDRHEDCEFIQMCSGINGVPAMMKLRIKADIKNRGFEVVKSQYRKHPNIDIKKPKRGTKNSAGYDICTPIKIIIPAGGISEAVQTDIKAYMLEDEVLEIYPRSSLGFKKGLMLINTVGIIDSDYYSNSDNDGNIGFKLKNLTDKEVVIEAGEKIMQGVFKKYLKIDNDNVNEIRNGGIGSTDK</sequence>
<comment type="catalytic activity">
    <reaction evidence="5">
        <text>dUTP + H2O = dUMP + diphosphate + H(+)</text>
        <dbReference type="Rhea" id="RHEA:10248"/>
        <dbReference type="ChEBI" id="CHEBI:15377"/>
        <dbReference type="ChEBI" id="CHEBI:15378"/>
        <dbReference type="ChEBI" id="CHEBI:33019"/>
        <dbReference type="ChEBI" id="CHEBI:61555"/>
        <dbReference type="ChEBI" id="CHEBI:246422"/>
        <dbReference type="EC" id="3.6.1.23"/>
    </reaction>
</comment>
<evidence type="ECO:0000256" key="4">
    <source>
        <dbReference type="ARBA" id="ARBA00023080"/>
    </source>
</evidence>
<evidence type="ECO:0000313" key="7">
    <source>
        <dbReference type="EMBL" id="MCR1822411.1"/>
    </source>
</evidence>
<evidence type="ECO:0000256" key="5">
    <source>
        <dbReference type="ARBA" id="ARBA00047686"/>
    </source>
</evidence>
<dbReference type="InterPro" id="IPR029054">
    <property type="entry name" value="dUTPase-like"/>
</dbReference>
<dbReference type="Pfam" id="PF00692">
    <property type="entry name" value="dUTPase"/>
    <property type="match status" value="1"/>
</dbReference>